<keyword evidence="2" id="KW-0460">Magnesium</keyword>
<reference evidence="3 4" key="3">
    <citation type="journal article" date="2011" name="Mol. Syst. Biol.">
        <title>Integrative genome-scale metabolic analysis of Vibrio vulnificus for drug targeting and discovery.</title>
        <authorList>
            <person name="Kim H.U."/>
            <person name="Kim S.Y."/>
            <person name="Jeong H."/>
            <person name="Kim T.Y."/>
            <person name="Kim J.J."/>
            <person name="Choy H.E."/>
            <person name="Yi K.Y."/>
            <person name="Rhee J.H."/>
            <person name="Lee S.Y."/>
        </authorList>
    </citation>
    <scope>NUCLEOTIDE SEQUENCE [LARGE SCALE GENOMIC DNA]</scope>
    <source>
        <strain evidence="3 4">CMCP6</strain>
    </source>
</reference>
<organism evidence="3 4">
    <name type="scientific">Vibrio vulnificus (strain CMCP6)</name>
    <dbReference type="NCBI Taxonomy" id="216895"/>
    <lineage>
        <taxon>Bacteria</taxon>
        <taxon>Pseudomonadati</taxon>
        <taxon>Pseudomonadota</taxon>
        <taxon>Gammaproteobacteria</taxon>
        <taxon>Vibrionales</taxon>
        <taxon>Vibrionaceae</taxon>
        <taxon>Vibrio</taxon>
    </lineage>
</organism>
<dbReference type="Proteomes" id="UP000002275">
    <property type="component" value="Chromosome I"/>
</dbReference>
<name>A0A3Q0L5K1_VIBVU</name>
<dbReference type="KEGG" id="vvu:VV1_2358"/>
<protein>
    <submittedName>
        <fullName evidence="3">Predicted hydrolase</fullName>
    </submittedName>
</protein>
<proteinExistence type="predicted"/>
<dbReference type="GO" id="GO:0016787">
    <property type="term" value="F:hydrolase activity"/>
    <property type="evidence" value="ECO:0007669"/>
    <property type="project" value="UniProtKB-KW"/>
</dbReference>
<dbReference type="InterPro" id="IPR023214">
    <property type="entry name" value="HAD_sf"/>
</dbReference>
<reference evidence="3 4" key="2">
    <citation type="journal article" date="2003" name="Infect. Immun.">
        <title>Characterization and pathogenic significance of Vibrio vulnificus antigens preferentially expressed in septicemic patients.</title>
        <authorList>
            <person name="Kim Y.R."/>
            <person name="Lee S.E."/>
            <person name="Kim C.M."/>
            <person name="Kim S.Y."/>
            <person name="Shin E.K."/>
            <person name="Shin D.H."/>
            <person name="Chung S.S."/>
            <person name="Choy H.E."/>
            <person name="Progulske-Fox A."/>
            <person name="Hillman J.D."/>
            <person name="Handfield M."/>
            <person name="Rhee J.H."/>
        </authorList>
    </citation>
    <scope>NUCLEOTIDE SEQUENCE [LARGE SCALE GENOMIC DNA]</scope>
    <source>
        <strain evidence="3 4">CMCP6</strain>
    </source>
</reference>
<dbReference type="EMBL" id="AE016795">
    <property type="protein sequence ID" value="AAO10732.2"/>
    <property type="molecule type" value="Genomic_DNA"/>
</dbReference>
<accession>A0A3Q0L5K1</accession>
<sequence length="170" mass="18922">MVKRPANFHGGTMHKAILFDWGDTLMIDDKTQQGKMRYWDKIQLVNGASETLRKLSSVYPLYVATGAGDSTIKDIHAAFARAEIDVFIKGYFNRQNIPFLKGSSDFYLAISSALGVKPQELCMIGDSLDKDIIPAKQAGLSAIWLNHHRHTPPPQIVAITQLQALENLLL</sequence>
<dbReference type="AlphaFoldDB" id="A0A3Q0L5K1"/>
<dbReference type="Pfam" id="PF00702">
    <property type="entry name" value="Hydrolase"/>
    <property type="match status" value="1"/>
</dbReference>
<dbReference type="SUPFAM" id="SSF56784">
    <property type="entry name" value="HAD-like"/>
    <property type="match status" value="1"/>
</dbReference>
<reference evidence="4" key="1">
    <citation type="submission" date="2002-12" db="EMBL/GenBank/DDBJ databases">
        <title>Complete genome sequence of Vibrio vulnificus CMCP6.</title>
        <authorList>
            <person name="Rhee J.H."/>
            <person name="Kim S.Y."/>
            <person name="Chung S.S."/>
            <person name="Kim J.J."/>
            <person name="Moon Y.H."/>
            <person name="Jeong H."/>
            <person name="Choy H.E."/>
        </authorList>
    </citation>
    <scope>NUCLEOTIDE SEQUENCE [LARGE SCALE GENOMIC DNA]</scope>
    <source>
        <strain evidence="4">CMCP6</strain>
    </source>
</reference>
<dbReference type="InterPro" id="IPR036412">
    <property type="entry name" value="HAD-like_sf"/>
</dbReference>
<evidence type="ECO:0000256" key="1">
    <source>
        <dbReference type="ARBA" id="ARBA00022801"/>
    </source>
</evidence>
<gene>
    <name evidence="3" type="ordered locus">VV1_2358</name>
</gene>
<evidence type="ECO:0000313" key="4">
    <source>
        <dbReference type="Proteomes" id="UP000002275"/>
    </source>
</evidence>
<evidence type="ECO:0000256" key="2">
    <source>
        <dbReference type="ARBA" id="ARBA00022842"/>
    </source>
</evidence>
<dbReference type="PANTHER" id="PTHR46470">
    <property type="entry name" value="N-ACYLNEURAMINATE-9-PHOSPHATASE"/>
    <property type="match status" value="1"/>
</dbReference>
<dbReference type="InterPro" id="IPR051400">
    <property type="entry name" value="HAD-like_hydrolase"/>
</dbReference>
<keyword evidence="1 3" id="KW-0378">Hydrolase</keyword>
<dbReference type="Gene3D" id="3.40.50.1000">
    <property type="entry name" value="HAD superfamily/HAD-like"/>
    <property type="match status" value="1"/>
</dbReference>
<evidence type="ECO:0000313" key="3">
    <source>
        <dbReference type="EMBL" id="AAO10732.2"/>
    </source>
</evidence>